<dbReference type="PROSITE" id="PS50082">
    <property type="entry name" value="WD_REPEATS_2"/>
    <property type="match status" value="2"/>
</dbReference>
<dbReference type="PRINTS" id="PR00320">
    <property type="entry name" value="GPROTEINBRPT"/>
</dbReference>
<dbReference type="InterPro" id="IPR001680">
    <property type="entry name" value="WD40_rpt"/>
</dbReference>
<proteinExistence type="predicted"/>
<dbReference type="EnsemblMetazoa" id="XM_021047075.2">
    <property type="protein sequence ID" value="XP_020902734.1"/>
    <property type="gene ID" value="LOC110241221"/>
</dbReference>
<dbReference type="RefSeq" id="XP_020902734.1">
    <property type="nucleotide sequence ID" value="XM_021047075.2"/>
</dbReference>
<dbReference type="Pfam" id="PF00400">
    <property type="entry name" value="WD40"/>
    <property type="match status" value="5"/>
</dbReference>
<comment type="subcellular location">
    <subcellularLocation>
        <location evidence="1">Cytoplasm</location>
    </subcellularLocation>
</comment>
<evidence type="ECO:0000256" key="3">
    <source>
        <dbReference type="ARBA" id="ARBA00022574"/>
    </source>
</evidence>
<dbReference type="InterPro" id="IPR036322">
    <property type="entry name" value="WD40_repeat_dom_sf"/>
</dbReference>
<dbReference type="SUPFAM" id="SSF50978">
    <property type="entry name" value="WD40 repeat-like"/>
    <property type="match status" value="1"/>
</dbReference>
<dbReference type="PANTHER" id="PTHR46853">
    <property type="entry name" value="METHYLOSOME PROTEIN 50"/>
    <property type="match status" value="1"/>
</dbReference>
<dbReference type="Proteomes" id="UP000887567">
    <property type="component" value="Unplaced"/>
</dbReference>
<sequence length="392" mass="43379">MHVLKNKMEVLPSSLHQHIDAIAHAQDGTLAIASSSLTDRRWNGCLWTFKDSTKAPDPEYSNGRTYTESGITDVQWLDSTKMVIALDDGSVEIWSQSGSLPGLENLASLTEHDDVVNTIAVDCAKRRIISGSCDKSIKLWDLNSEQCIKTYKGHSGSVLDIDCSRTEQDLFISSSEDGSVVLWDTRKARPAKRLTDPTNYDSIPYCIDWSPLDSSIFASGFQDGSVHVYSIKDTTNIIFSYTPHERTVNRVAFSPRSPEWLASVSDDNIVYVQNVINNMAVLRSDTHSDFVRGLSWSPLDDSLLTSGWDKAVVTHMCGLSPSSDLAVEFSKSQNTSVISVESEPQMQPQVNGDIKDATDDETMDVADSEHSNITNGFKAHELKIEDMKQESS</sequence>
<keyword evidence="7" id="KW-1185">Reference proteome</keyword>
<dbReference type="InterPro" id="IPR019775">
    <property type="entry name" value="WD40_repeat_CS"/>
</dbReference>
<dbReference type="InterPro" id="IPR020472">
    <property type="entry name" value="WD40_PAC1"/>
</dbReference>
<dbReference type="Gene3D" id="2.130.10.10">
    <property type="entry name" value="YVTN repeat-like/Quinoprotein amine dehydrogenase"/>
    <property type="match status" value="1"/>
</dbReference>
<name>A0A913XDC2_EXADI</name>
<keyword evidence="3 5" id="KW-0853">WD repeat</keyword>
<organism evidence="6 7">
    <name type="scientific">Exaiptasia diaphana</name>
    <name type="common">Tropical sea anemone</name>
    <name type="synonym">Aiptasia pulchella</name>
    <dbReference type="NCBI Taxonomy" id="2652724"/>
    <lineage>
        <taxon>Eukaryota</taxon>
        <taxon>Metazoa</taxon>
        <taxon>Cnidaria</taxon>
        <taxon>Anthozoa</taxon>
        <taxon>Hexacorallia</taxon>
        <taxon>Actiniaria</taxon>
        <taxon>Aiptasiidae</taxon>
        <taxon>Exaiptasia</taxon>
    </lineage>
</organism>
<reference evidence="6" key="1">
    <citation type="submission" date="2022-11" db="UniProtKB">
        <authorList>
            <consortium name="EnsemblMetazoa"/>
        </authorList>
    </citation>
    <scope>IDENTIFICATION</scope>
</reference>
<evidence type="ECO:0000256" key="4">
    <source>
        <dbReference type="ARBA" id="ARBA00022737"/>
    </source>
</evidence>
<evidence type="ECO:0000313" key="6">
    <source>
        <dbReference type="EnsemblMetazoa" id="XP_020902734.1"/>
    </source>
</evidence>
<evidence type="ECO:0000256" key="2">
    <source>
        <dbReference type="ARBA" id="ARBA00022490"/>
    </source>
</evidence>
<dbReference type="OrthoDB" id="10260946at2759"/>
<dbReference type="AlphaFoldDB" id="A0A913XDC2"/>
<dbReference type="PROSITE" id="PS50294">
    <property type="entry name" value="WD_REPEATS_REGION"/>
    <property type="match status" value="2"/>
</dbReference>
<evidence type="ECO:0000256" key="1">
    <source>
        <dbReference type="ARBA" id="ARBA00004496"/>
    </source>
</evidence>
<evidence type="ECO:0000313" key="7">
    <source>
        <dbReference type="Proteomes" id="UP000887567"/>
    </source>
</evidence>
<dbReference type="OMA" id="CAVITHM"/>
<evidence type="ECO:0000256" key="5">
    <source>
        <dbReference type="PROSITE-ProRule" id="PRU00221"/>
    </source>
</evidence>
<dbReference type="PANTHER" id="PTHR46853:SF1">
    <property type="entry name" value="METHYLOSOME PROTEIN 50"/>
    <property type="match status" value="1"/>
</dbReference>
<feature type="repeat" description="WD" evidence="5">
    <location>
        <begin position="151"/>
        <end position="193"/>
    </location>
</feature>
<dbReference type="KEGG" id="epa:110241221"/>
<dbReference type="PROSITE" id="PS00678">
    <property type="entry name" value="WD_REPEATS_1"/>
    <property type="match status" value="1"/>
</dbReference>
<keyword evidence="4" id="KW-0677">Repeat</keyword>
<protein>
    <submittedName>
        <fullName evidence="6">Uncharacterized protein</fullName>
    </submittedName>
</protein>
<accession>A0A913XDC2</accession>
<feature type="repeat" description="WD" evidence="5">
    <location>
        <begin position="109"/>
        <end position="150"/>
    </location>
</feature>
<dbReference type="GO" id="GO:0034709">
    <property type="term" value="C:methylosome"/>
    <property type="evidence" value="ECO:0007669"/>
    <property type="project" value="TreeGrafter"/>
</dbReference>
<dbReference type="InterPro" id="IPR015943">
    <property type="entry name" value="WD40/YVTN_repeat-like_dom_sf"/>
</dbReference>
<dbReference type="GeneID" id="110241221"/>
<dbReference type="SMART" id="SM00320">
    <property type="entry name" value="WD40"/>
    <property type="match status" value="6"/>
</dbReference>
<keyword evidence="2" id="KW-0963">Cytoplasm</keyword>
<dbReference type="InterPro" id="IPR052139">
    <property type="entry name" value="Methylosome_Comp_WDR77"/>
</dbReference>